<organism evidence="1 2">
    <name type="scientific">Flexivirga caeni</name>
    <dbReference type="NCBI Taxonomy" id="2294115"/>
    <lineage>
        <taxon>Bacteria</taxon>
        <taxon>Bacillati</taxon>
        <taxon>Actinomycetota</taxon>
        <taxon>Actinomycetes</taxon>
        <taxon>Micrococcales</taxon>
        <taxon>Dermacoccaceae</taxon>
        <taxon>Flexivirga</taxon>
    </lineage>
</organism>
<dbReference type="AlphaFoldDB" id="A0A3M9M7S2"/>
<evidence type="ECO:0000313" key="2">
    <source>
        <dbReference type="Proteomes" id="UP000271678"/>
    </source>
</evidence>
<keyword evidence="2" id="KW-1185">Reference proteome</keyword>
<dbReference type="Proteomes" id="UP000271678">
    <property type="component" value="Unassembled WGS sequence"/>
</dbReference>
<accession>A0A3M9M7S2</accession>
<gene>
    <name evidence="1" type="ORF">EFY87_10620</name>
</gene>
<sequence length="69" mass="7753">MVTFPATDWFPPVVPGRAAEIVELAREFRAALDEVPGALYQVGEAGLSDLMTQLMGVHFPVLRRWRPWS</sequence>
<proteinExistence type="predicted"/>
<protein>
    <submittedName>
        <fullName evidence="1">Uncharacterized protein</fullName>
    </submittedName>
</protein>
<reference evidence="1 2" key="1">
    <citation type="submission" date="2018-11" db="EMBL/GenBank/DDBJ databases">
        <title>Draft genome of Simplicispira Flexivirga sp. BO-16.</title>
        <authorList>
            <person name="Im W.T."/>
        </authorList>
    </citation>
    <scope>NUCLEOTIDE SEQUENCE [LARGE SCALE GENOMIC DNA]</scope>
    <source>
        <strain evidence="1 2">BO-16</strain>
    </source>
</reference>
<comment type="caution">
    <text evidence="1">The sequence shown here is derived from an EMBL/GenBank/DDBJ whole genome shotgun (WGS) entry which is preliminary data.</text>
</comment>
<evidence type="ECO:0000313" key="1">
    <source>
        <dbReference type="EMBL" id="RNI21609.1"/>
    </source>
</evidence>
<name>A0A3M9M7S2_9MICO</name>
<dbReference type="EMBL" id="RJJQ01000010">
    <property type="protein sequence ID" value="RNI21609.1"/>
    <property type="molecule type" value="Genomic_DNA"/>
</dbReference>